<evidence type="ECO:0000313" key="2">
    <source>
        <dbReference type="Proteomes" id="UP000280434"/>
    </source>
</evidence>
<sequence length="230" mass="24660">MNGATVTAMVRRRHETDQRKMMGTLMRSTWLWATLGVAMLSACAGVTTGVRATPGADLAPGEHTYALAPAPLPDADGRTAHYAVFVTQALARRGFATAPAQTAHYRVSLAYDTHAAAVHVTHIDCAASGATCDAGDKDEDVDAPAAWFGSRAYVHSLTLRFFDRASGREVYKVRAAKRDGDAELDRAMPYLVESALARVPFMGERDWEVKLRGGEEGATPSIAVVAPARE</sequence>
<accession>A0A494X3D9</accession>
<keyword evidence="2" id="KW-1185">Reference proteome</keyword>
<dbReference type="Proteomes" id="UP000280434">
    <property type="component" value="Unassembled WGS sequence"/>
</dbReference>
<gene>
    <name evidence="1" type="ORF">D7S89_23255</name>
</gene>
<proteinExistence type="predicted"/>
<evidence type="ECO:0000313" key="1">
    <source>
        <dbReference type="EMBL" id="RKP44131.1"/>
    </source>
</evidence>
<protein>
    <submittedName>
        <fullName evidence="1">DUF4136 domain-containing protein</fullName>
    </submittedName>
</protein>
<dbReference type="AlphaFoldDB" id="A0A494X3D9"/>
<organism evidence="1 2">
    <name type="scientific">Trinickia fusca</name>
    <dbReference type="NCBI Taxonomy" id="2419777"/>
    <lineage>
        <taxon>Bacteria</taxon>
        <taxon>Pseudomonadati</taxon>
        <taxon>Pseudomonadota</taxon>
        <taxon>Betaproteobacteria</taxon>
        <taxon>Burkholderiales</taxon>
        <taxon>Burkholderiaceae</taxon>
        <taxon>Trinickia</taxon>
    </lineage>
</organism>
<name>A0A494X3D9_9BURK</name>
<reference evidence="1 2" key="1">
    <citation type="submission" date="2018-10" db="EMBL/GenBank/DDBJ databases">
        <title>Paraburkholderia sp. 7MK8-2, isolated from soil.</title>
        <authorList>
            <person name="Gao Z.-H."/>
            <person name="Qiu L.-H."/>
        </authorList>
    </citation>
    <scope>NUCLEOTIDE SEQUENCE [LARGE SCALE GENOMIC DNA]</scope>
    <source>
        <strain evidence="1 2">7MK8-2</strain>
    </source>
</reference>
<comment type="caution">
    <text evidence="1">The sequence shown here is derived from an EMBL/GenBank/DDBJ whole genome shotgun (WGS) entry which is preliminary data.</text>
</comment>
<dbReference type="EMBL" id="RBZV01000014">
    <property type="protein sequence ID" value="RKP44131.1"/>
    <property type="molecule type" value="Genomic_DNA"/>
</dbReference>